<dbReference type="CDD" id="cd00995">
    <property type="entry name" value="PBP2_NikA_DppA_OppA_like"/>
    <property type="match status" value="1"/>
</dbReference>
<name>A0A4U5J9J4_9EURY</name>
<evidence type="ECO:0000256" key="1">
    <source>
        <dbReference type="ARBA" id="ARBA00005695"/>
    </source>
</evidence>
<keyword evidence="3" id="KW-0732">Signal</keyword>
<accession>A0A4U5J9J4</accession>
<comment type="similarity">
    <text evidence="1">Belongs to the bacterial solute-binding protein 5 family.</text>
</comment>
<dbReference type="InterPro" id="IPR000914">
    <property type="entry name" value="SBP_5_dom"/>
</dbReference>
<organism evidence="6 7">
    <name type="scientific">Natronomonas salsuginis</name>
    <dbReference type="NCBI Taxonomy" id="2217661"/>
    <lineage>
        <taxon>Archaea</taxon>
        <taxon>Methanobacteriati</taxon>
        <taxon>Methanobacteriota</taxon>
        <taxon>Stenosarchaea group</taxon>
        <taxon>Halobacteria</taxon>
        <taxon>Halobacteriales</taxon>
        <taxon>Natronomonadaceae</taxon>
        <taxon>Natronomonas</taxon>
    </lineage>
</organism>
<dbReference type="PANTHER" id="PTHR30290">
    <property type="entry name" value="PERIPLASMIC BINDING COMPONENT OF ABC TRANSPORTER"/>
    <property type="match status" value="1"/>
</dbReference>
<feature type="domain" description="Solute-binding protein family 5" evidence="5">
    <location>
        <begin position="264"/>
        <end position="565"/>
    </location>
</feature>
<evidence type="ECO:0000313" key="7">
    <source>
        <dbReference type="Proteomes" id="UP000308037"/>
    </source>
</evidence>
<protein>
    <recommendedName>
        <fullName evidence="5">Solute-binding protein family 5 domain-containing protein</fullName>
    </recommendedName>
</protein>
<feature type="compositionally biased region" description="Acidic residues" evidence="4">
    <location>
        <begin position="589"/>
        <end position="600"/>
    </location>
</feature>
<feature type="region of interest" description="Disordered" evidence="4">
    <location>
        <begin position="560"/>
        <end position="600"/>
    </location>
</feature>
<evidence type="ECO:0000313" key="6">
    <source>
        <dbReference type="EMBL" id="TKR25165.1"/>
    </source>
</evidence>
<dbReference type="GO" id="GO:1904680">
    <property type="term" value="F:peptide transmembrane transporter activity"/>
    <property type="evidence" value="ECO:0007669"/>
    <property type="project" value="TreeGrafter"/>
</dbReference>
<dbReference type="PANTHER" id="PTHR30290:SF9">
    <property type="entry name" value="OLIGOPEPTIDE-BINDING PROTEIN APPA"/>
    <property type="match status" value="1"/>
</dbReference>
<evidence type="ECO:0000256" key="2">
    <source>
        <dbReference type="ARBA" id="ARBA00022448"/>
    </source>
</evidence>
<dbReference type="Proteomes" id="UP000308037">
    <property type="component" value="Unassembled WGS sequence"/>
</dbReference>
<reference evidence="6 7" key="1">
    <citation type="submission" date="2019-04" db="EMBL/GenBank/DDBJ databases">
        <title>Natronomonas sp. F20-122 a newhaloarchaeon isolated from a saline saltern of Isla Bacuta, Huelva, Spain.</title>
        <authorList>
            <person name="Duran-Viseras A."/>
            <person name="Sanchez-Porro C."/>
            <person name="Ventosa A."/>
        </authorList>
    </citation>
    <scope>NUCLEOTIDE SEQUENCE [LARGE SCALE GENOMIC DNA]</scope>
    <source>
        <strain evidence="6 7">F20-122</strain>
    </source>
</reference>
<dbReference type="InterPro" id="IPR039424">
    <property type="entry name" value="SBP_5"/>
</dbReference>
<keyword evidence="7" id="KW-1185">Reference proteome</keyword>
<evidence type="ECO:0000256" key="3">
    <source>
        <dbReference type="ARBA" id="ARBA00022729"/>
    </source>
</evidence>
<evidence type="ECO:0000259" key="5">
    <source>
        <dbReference type="Pfam" id="PF00496"/>
    </source>
</evidence>
<sequence length="600" mass="66472">MESNTVDRRSVLASIAGASAVGLAGCSEGSSDPEGSSDSEELGERVPNVVMSYWTDLPPFSPAQEKSMGPWKSMFEQLGIAMEEKPLAITEAVQSATVDARNFHICNWSAAGTPRRLDPSDGLVRYTVPNAGVAGGANYSQYTNCEYTHLANQSTRITDEDERRKTVNEAFKIISEDSGVITQSNIPVFGGYNKRIEFKGAGTMNVQTHLWHLRQSEVKDGENVIVWASTPGSLQKINNPAPLSTAIRSNLIWSPLFEYSPEGELEPCLAKDYEVSDDLTEVTVSLRNDAVFHNGDSITAEDVAWSLWFYFNNPSYYYWTANPPWDWEADPDYGFAEVVDDTTVRFHLKEPYAPFMIPLSLWGILHKESSIAQGAEENTQEFEPNDPFIGSGPFTVSDFSSGEIMRLEPHPYEHPVSNPSHRANLVSFGDPTAMFEALVSGSVDCIPGVNYNFVSRIENEDHLETYIQDGFDVLFAAPQQSHAPFKFKELRQAVSASLNRREINAIAFGGNGTIEMADTLFVESNPWHPPDEAVVRHTEDPTGEPEVGRQILEDAGWGWDGDGNLHYPQEADLDPVWPDGEMPSPDDFPCIDEEGNYVSN</sequence>
<keyword evidence="2" id="KW-0813">Transport</keyword>
<dbReference type="AlphaFoldDB" id="A0A4U5J9J4"/>
<proteinExistence type="inferred from homology"/>
<dbReference type="Gene3D" id="3.10.105.10">
    <property type="entry name" value="Dipeptide-binding Protein, Domain 3"/>
    <property type="match status" value="2"/>
</dbReference>
<comment type="caution">
    <text evidence="6">The sequence shown here is derived from an EMBL/GenBank/DDBJ whole genome shotgun (WGS) entry which is preliminary data.</text>
</comment>
<dbReference type="Pfam" id="PF00496">
    <property type="entry name" value="SBP_bac_5"/>
    <property type="match status" value="1"/>
</dbReference>
<dbReference type="EMBL" id="QKNX01000005">
    <property type="protein sequence ID" value="TKR25165.1"/>
    <property type="molecule type" value="Genomic_DNA"/>
</dbReference>
<gene>
    <name evidence="6" type="ORF">DM868_12585</name>
</gene>
<feature type="region of interest" description="Disordered" evidence="4">
    <location>
        <begin position="23"/>
        <end position="42"/>
    </location>
</feature>
<dbReference type="GO" id="GO:0015833">
    <property type="term" value="P:peptide transport"/>
    <property type="evidence" value="ECO:0007669"/>
    <property type="project" value="TreeGrafter"/>
</dbReference>
<dbReference type="Gene3D" id="3.40.190.10">
    <property type="entry name" value="Periplasmic binding protein-like II"/>
    <property type="match status" value="1"/>
</dbReference>
<dbReference type="SUPFAM" id="SSF53850">
    <property type="entry name" value="Periplasmic binding protein-like II"/>
    <property type="match status" value="2"/>
</dbReference>
<evidence type="ECO:0000256" key="4">
    <source>
        <dbReference type="SAM" id="MobiDB-lite"/>
    </source>
</evidence>